<dbReference type="FunFam" id="3.40.50.300:FF:000287">
    <property type="entry name" value="Multidrug ABC transporter ATP-binding protein"/>
    <property type="match status" value="1"/>
</dbReference>
<dbReference type="Gene3D" id="3.40.50.300">
    <property type="entry name" value="P-loop containing nucleotide triphosphate hydrolases"/>
    <property type="match status" value="1"/>
</dbReference>
<gene>
    <name evidence="11" type="ORF">DIW15_01650</name>
</gene>
<evidence type="ECO:0000256" key="1">
    <source>
        <dbReference type="ARBA" id="ARBA00004651"/>
    </source>
</evidence>
<dbReference type="Pfam" id="PF00005">
    <property type="entry name" value="ABC_tran"/>
    <property type="match status" value="1"/>
</dbReference>
<dbReference type="GO" id="GO:0005524">
    <property type="term" value="F:ATP binding"/>
    <property type="evidence" value="ECO:0007669"/>
    <property type="project" value="UniProtKB-KW"/>
</dbReference>
<feature type="domain" description="ABC transmembrane type-1" evidence="10">
    <location>
        <begin position="37"/>
        <end position="317"/>
    </location>
</feature>
<feature type="domain" description="ABC transporter" evidence="9">
    <location>
        <begin position="351"/>
        <end position="585"/>
    </location>
</feature>
<feature type="transmembrane region" description="Helical" evidence="8">
    <location>
        <begin position="68"/>
        <end position="90"/>
    </location>
</feature>
<organism evidence="11 12">
    <name type="scientific">Bavariicoccus seileri</name>
    <dbReference type="NCBI Taxonomy" id="549685"/>
    <lineage>
        <taxon>Bacteria</taxon>
        <taxon>Bacillati</taxon>
        <taxon>Bacillota</taxon>
        <taxon>Bacilli</taxon>
        <taxon>Lactobacillales</taxon>
        <taxon>Enterococcaceae</taxon>
        <taxon>Bavariicoccus</taxon>
    </lineage>
</organism>
<keyword evidence="3 8" id="KW-0812">Transmembrane</keyword>
<feature type="transmembrane region" description="Helical" evidence="8">
    <location>
        <begin position="177"/>
        <end position="193"/>
    </location>
</feature>
<evidence type="ECO:0000256" key="8">
    <source>
        <dbReference type="SAM" id="Phobius"/>
    </source>
</evidence>
<evidence type="ECO:0000313" key="11">
    <source>
        <dbReference type="EMBL" id="HCS93397.1"/>
    </source>
</evidence>
<dbReference type="CDD" id="cd18545">
    <property type="entry name" value="ABC_6TM_YknV_like"/>
    <property type="match status" value="1"/>
</dbReference>
<evidence type="ECO:0000256" key="5">
    <source>
        <dbReference type="ARBA" id="ARBA00022840"/>
    </source>
</evidence>
<dbReference type="InterPro" id="IPR011527">
    <property type="entry name" value="ABC1_TM_dom"/>
</dbReference>
<comment type="caution">
    <text evidence="11">The sequence shown here is derived from an EMBL/GenBank/DDBJ whole genome shotgun (WGS) entry which is preliminary data.</text>
</comment>
<accession>A0A3D4S3L8</accession>
<dbReference type="Gene3D" id="1.20.1560.10">
    <property type="entry name" value="ABC transporter type 1, transmembrane domain"/>
    <property type="match status" value="1"/>
</dbReference>
<feature type="transmembrane region" description="Helical" evidence="8">
    <location>
        <begin position="35"/>
        <end position="56"/>
    </location>
</feature>
<dbReference type="InterPro" id="IPR039421">
    <property type="entry name" value="Type_1_exporter"/>
</dbReference>
<evidence type="ECO:0000256" key="3">
    <source>
        <dbReference type="ARBA" id="ARBA00022692"/>
    </source>
</evidence>
<dbReference type="InterPro" id="IPR003593">
    <property type="entry name" value="AAA+_ATPase"/>
</dbReference>
<dbReference type="GO" id="GO:0005886">
    <property type="term" value="C:plasma membrane"/>
    <property type="evidence" value="ECO:0007669"/>
    <property type="project" value="UniProtKB-SubCell"/>
</dbReference>
<evidence type="ECO:0000256" key="7">
    <source>
        <dbReference type="ARBA" id="ARBA00023136"/>
    </source>
</evidence>
<dbReference type="PROSITE" id="PS50929">
    <property type="entry name" value="ABC_TM1F"/>
    <property type="match status" value="1"/>
</dbReference>
<sequence>MARNTFNQDEELEQEFNWSYYKRLASYIVPYKKEIGVVLGVIVIANIAAMLGPYLMKVTIDSVIPQENITLLMTISAVFIVSLAVAGWCMHYRIMAITRIGQDVLKDMRFAIFEHLQRLPFTYFDSRPHGKILIRVVNYINTLSDLLSNGLINLMSDVISVIVTLVFMLVIDVKLTLYSLILLPLLLVIVLVIKTKQRKAFQQLSNKQSNLNAYIHESIAGIKITQSFARERENYHIFNEVSNEYKSSWMHAVKIQFLLWPGVQNIAVLTTCLIYFIGIRQIGVSVSTGTLIAFIGYIGNFWNPVINIGNFYNSLITATAYLERIFETMDEVPDIQDAPAATLLPSITGDVKFDHADFRYEEGKNVLTDINFEISPGESVALVGPTGAGKTTIINLLSRFYDVSEGSVKIDGHDVRSVTLKSLRSQMGVMLQDTFIFSGTIIDNIRYGKLDATREEIFAASRAVRAHEFIVSLKDGYDTVVEERGSTLSAGQRQLISFARALLADPKILILDEATSSIDTKTEELLQVGLKRLLKGRTSFIIAHRLSTIKNSSEIFYINDGRIVERGSHDELMAQKGNYYHLYQSQYDIIRSDRDDDRIVESESQAELQVETQE</sequence>
<name>A0A3D4S3L8_9ENTE</name>
<evidence type="ECO:0000256" key="4">
    <source>
        <dbReference type="ARBA" id="ARBA00022741"/>
    </source>
</evidence>
<evidence type="ECO:0000259" key="10">
    <source>
        <dbReference type="PROSITE" id="PS50929"/>
    </source>
</evidence>
<keyword evidence="5 11" id="KW-0067">ATP-binding</keyword>
<keyword evidence="2" id="KW-0813">Transport</keyword>
<dbReference type="STRING" id="1121105.GCA_000421665_00041"/>
<dbReference type="AlphaFoldDB" id="A0A3D4S3L8"/>
<dbReference type="PROSITE" id="PS50893">
    <property type="entry name" value="ABC_TRANSPORTER_2"/>
    <property type="match status" value="1"/>
</dbReference>
<dbReference type="PROSITE" id="PS00211">
    <property type="entry name" value="ABC_TRANSPORTER_1"/>
    <property type="match status" value="1"/>
</dbReference>
<feature type="transmembrane region" description="Helical" evidence="8">
    <location>
        <begin position="257"/>
        <end position="278"/>
    </location>
</feature>
<evidence type="ECO:0000259" key="9">
    <source>
        <dbReference type="PROSITE" id="PS50893"/>
    </source>
</evidence>
<dbReference type="Pfam" id="PF00664">
    <property type="entry name" value="ABC_membrane"/>
    <property type="match status" value="1"/>
</dbReference>
<evidence type="ECO:0000256" key="2">
    <source>
        <dbReference type="ARBA" id="ARBA00022448"/>
    </source>
</evidence>
<evidence type="ECO:0000256" key="6">
    <source>
        <dbReference type="ARBA" id="ARBA00022989"/>
    </source>
</evidence>
<dbReference type="InterPro" id="IPR003439">
    <property type="entry name" value="ABC_transporter-like_ATP-bd"/>
</dbReference>
<dbReference type="EMBL" id="DQHO01000013">
    <property type="protein sequence ID" value="HCS93397.1"/>
    <property type="molecule type" value="Genomic_DNA"/>
</dbReference>
<comment type="subcellular location">
    <subcellularLocation>
        <location evidence="1">Cell membrane</location>
        <topology evidence="1">Multi-pass membrane protein</topology>
    </subcellularLocation>
</comment>
<reference evidence="11 12" key="1">
    <citation type="journal article" date="2018" name="Nat. Biotechnol.">
        <title>A standardized bacterial taxonomy based on genome phylogeny substantially revises the tree of life.</title>
        <authorList>
            <person name="Parks D.H."/>
            <person name="Chuvochina M."/>
            <person name="Waite D.W."/>
            <person name="Rinke C."/>
            <person name="Skarshewski A."/>
            <person name="Chaumeil P.A."/>
            <person name="Hugenholtz P."/>
        </authorList>
    </citation>
    <scope>NUCLEOTIDE SEQUENCE [LARGE SCALE GENOMIC DNA]</scope>
    <source>
        <strain evidence="11">UBA11306</strain>
    </source>
</reference>
<keyword evidence="7 8" id="KW-0472">Membrane</keyword>
<keyword evidence="4" id="KW-0547">Nucleotide-binding</keyword>
<dbReference type="SUPFAM" id="SSF90123">
    <property type="entry name" value="ABC transporter transmembrane region"/>
    <property type="match status" value="1"/>
</dbReference>
<dbReference type="GO" id="GO:0016887">
    <property type="term" value="F:ATP hydrolysis activity"/>
    <property type="evidence" value="ECO:0007669"/>
    <property type="project" value="InterPro"/>
</dbReference>
<dbReference type="InterPro" id="IPR027417">
    <property type="entry name" value="P-loop_NTPase"/>
</dbReference>
<proteinExistence type="predicted"/>
<protein>
    <submittedName>
        <fullName evidence="11">ABC transporter ATP-binding protein</fullName>
    </submittedName>
</protein>
<dbReference type="SMART" id="SM00382">
    <property type="entry name" value="AAA"/>
    <property type="match status" value="1"/>
</dbReference>
<dbReference type="InterPro" id="IPR036640">
    <property type="entry name" value="ABC1_TM_sf"/>
</dbReference>
<dbReference type="PANTHER" id="PTHR24221:SF436">
    <property type="entry name" value="LMO0107 PROTEIN"/>
    <property type="match status" value="1"/>
</dbReference>
<dbReference type="PANTHER" id="PTHR24221">
    <property type="entry name" value="ATP-BINDING CASSETTE SUB-FAMILY B"/>
    <property type="match status" value="1"/>
</dbReference>
<dbReference type="Proteomes" id="UP000262195">
    <property type="component" value="Unassembled WGS sequence"/>
</dbReference>
<dbReference type="SUPFAM" id="SSF52540">
    <property type="entry name" value="P-loop containing nucleoside triphosphate hydrolases"/>
    <property type="match status" value="1"/>
</dbReference>
<dbReference type="InterPro" id="IPR017871">
    <property type="entry name" value="ABC_transporter-like_CS"/>
</dbReference>
<dbReference type="GO" id="GO:0140359">
    <property type="term" value="F:ABC-type transporter activity"/>
    <property type="evidence" value="ECO:0007669"/>
    <property type="project" value="InterPro"/>
</dbReference>
<keyword evidence="6 8" id="KW-1133">Transmembrane helix</keyword>
<feature type="transmembrane region" description="Helical" evidence="8">
    <location>
        <begin position="151"/>
        <end position="171"/>
    </location>
</feature>
<evidence type="ECO:0000313" key="12">
    <source>
        <dbReference type="Proteomes" id="UP000262195"/>
    </source>
</evidence>